<feature type="domain" description="STAS" evidence="7">
    <location>
        <begin position="552"/>
        <end position="659"/>
    </location>
</feature>
<feature type="transmembrane region" description="Helical" evidence="5">
    <location>
        <begin position="120"/>
        <end position="141"/>
    </location>
</feature>
<feature type="transmembrane region" description="Helical" evidence="5">
    <location>
        <begin position="184"/>
        <end position="210"/>
    </location>
</feature>
<dbReference type="InterPro" id="IPR000595">
    <property type="entry name" value="cNMP-bd_dom"/>
</dbReference>
<keyword evidence="4 5" id="KW-0472">Membrane</keyword>
<evidence type="ECO:0008006" key="10">
    <source>
        <dbReference type="Google" id="ProtNLM"/>
    </source>
</evidence>
<feature type="transmembrane region" description="Helical" evidence="5">
    <location>
        <begin position="482"/>
        <end position="515"/>
    </location>
</feature>
<keyword evidence="2 5" id="KW-0812">Transmembrane</keyword>
<dbReference type="Gene3D" id="3.30.750.24">
    <property type="entry name" value="STAS domain"/>
    <property type="match status" value="1"/>
</dbReference>
<evidence type="ECO:0000259" key="6">
    <source>
        <dbReference type="PROSITE" id="PS50042"/>
    </source>
</evidence>
<dbReference type="OMA" id="ENEDFWF"/>
<evidence type="ECO:0000256" key="1">
    <source>
        <dbReference type="ARBA" id="ARBA00004141"/>
    </source>
</evidence>
<reference evidence="8 9" key="1">
    <citation type="journal article" date="2015" name="Genome Biol. Evol.">
        <title>Phylogenomic analyses indicate that early fungi evolved digesting cell walls of algal ancestors of land plants.</title>
        <authorList>
            <person name="Chang Y."/>
            <person name="Wang S."/>
            <person name="Sekimoto S."/>
            <person name="Aerts A.L."/>
            <person name="Choi C."/>
            <person name="Clum A."/>
            <person name="LaButti K.M."/>
            <person name="Lindquist E.A."/>
            <person name="Yee Ngan C."/>
            <person name="Ohm R.A."/>
            <person name="Salamov A.A."/>
            <person name="Grigoriev I.V."/>
            <person name="Spatafora J.W."/>
            <person name="Berbee M.L."/>
        </authorList>
    </citation>
    <scope>NUCLEOTIDE SEQUENCE [LARGE SCALE GENOMIC DNA]</scope>
    <source>
        <strain evidence="8 9">JEL478</strain>
    </source>
</reference>
<evidence type="ECO:0000256" key="3">
    <source>
        <dbReference type="ARBA" id="ARBA00022989"/>
    </source>
</evidence>
<evidence type="ECO:0000256" key="4">
    <source>
        <dbReference type="ARBA" id="ARBA00023136"/>
    </source>
</evidence>
<dbReference type="PANTHER" id="PTHR43310">
    <property type="entry name" value="SULFATE TRANSPORTER YBAR-RELATED"/>
    <property type="match status" value="1"/>
</dbReference>
<dbReference type="InterPro" id="IPR036513">
    <property type="entry name" value="STAS_dom_sf"/>
</dbReference>
<evidence type="ECO:0000259" key="7">
    <source>
        <dbReference type="PROSITE" id="PS50801"/>
    </source>
</evidence>
<feature type="transmembrane region" description="Helical" evidence="5">
    <location>
        <begin position="222"/>
        <end position="240"/>
    </location>
</feature>
<gene>
    <name evidence="8" type="ORF">M427DRAFT_245685</name>
</gene>
<dbReference type="GO" id="GO:0034490">
    <property type="term" value="P:basic amino acid transmembrane import into vacuole"/>
    <property type="evidence" value="ECO:0007669"/>
    <property type="project" value="EnsemblFungi"/>
</dbReference>
<dbReference type="CDD" id="cd07042">
    <property type="entry name" value="STAS_SulP_like_sulfate_transporter"/>
    <property type="match status" value="1"/>
</dbReference>
<evidence type="ECO:0000256" key="2">
    <source>
        <dbReference type="ARBA" id="ARBA00022692"/>
    </source>
</evidence>
<dbReference type="InterPro" id="IPR014710">
    <property type="entry name" value="RmlC-like_jellyroll"/>
</dbReference>
<proteinExistence type="predicted"/>
<feature type="transmembrane region" description="Helical" evidence="5">
    <location>
        <begin position="348"/>
        <end position="369"/>
    </location>
</feature>
<accession>A0A139ALZ3</accession>
<dbReference type="CDD" id="cd00038">
    <property type="entry name" value="CAP_ED"/>
    <property type="match status" value="1"/>
</dbReference>
<dbReference type="GO" id="GO:0015174">
    <property type="term" value="F:basic amino acid transmembrane transporter activity"/>
    <property type="evidence" value="ECO:0007669"/>
    <property type="project" value="EnsemblFungi"/>
</dbReference>
<dbReference type="Proteomes" id="UP000070544">
    <property type="component" value="Unassembled WGS sequence"/>
</dbReference>
<feature type="transmembrane region" description="Helical" evidence="5">
    <location>
        <begin position="429"/>
        <end position="461"/>
    </location>
</feature>
<dbReference type="EMBL" id="KQ965745">
    <property type="protein sequence ID" value="KXS17779.1"/>
    <property type="molecule type" value="Genomic_DNA"/>
</dbReference>
<dbReference type="InterPro" id="IPR011547">
    <property type="entry name" value="SLC26A/SulP_dom"/>
</dbReference>
<feature type="transmembrane region" description="Helical" evidence="5">
    <location>
        <begin position="389"/>
        <end position="409"/>
    </location>
</feature>
<organism evidence="8 9">
    <name type="scientific">Gonapodya prolifera (strain JEL478)</name>
    <name type="common">Monoblepharis prolifera</name>
    <dbReference type="NCBI Taxonomy" id="1344416"/>
    <lineage>
        <taxon>Eukaryota</taxon>
        <taxon>Fungi</taxon>
        <taxon>Fungi incertae sedis</taxon>
        <taxon>Chytridiomycota</taxon>
        <taxon>Chytridiomycota incertae sedis</taxon>
        <taxon>Monoblepharidomycetes</taxon>
        <taxon>Monoblepharidales</taxon>
        <taxon>Gonapodyaceae</taxon>
        <taxon>Gonapodya</taxon>
    </lineage>
</organism>
<feature type="domain" description="Cyclic nucleotide-binding" evidence="6">
    <location>
        <begin position="768"/>
        <end position="837"/>
    </location>
</feature>
<evidence type="ECO:0000313" key="8">
    <source>
        <dbReference type="EMBL" id="KXS17779.1"/>
    </source>
</evidence>
<dbReference type="GO" id="GO:0034618">
    <property type="term" value="F:arginine binding"/>
    <property type="evidence" value="ECO:0007669"/>
    <property type="project" value="EnsemblFungi"/>
</dbReference>
<evidence type="ECO:0000313" key="9">
    <source>
        <dbReference type="Proteomes" id="UP000070544"/>
    </source>
</evidence>
<keyword evidence="9" id="KW-1185">Reference proteome</keyword>
<sequence length="871" mass="96190">MSRPGNLSIATRITDGPRSPTIDLLSENDIAVSSKADPIPFILPSPPPLRGSPVPEQKPWTFPTPKMVLELVERNATTENMLLPIQYLPAVLLGVLMNILDALSYGLITFPNDPTMPKTASAAGISIFFVTTIVAQLVYTFGASAFPGGNGSMMIEIMPFLYALVDTIKRTVPVTIAENERNHIIIATTMVVYVLGTFMTGFAFIALGLLGLGNITSFFPRHLLVGTVGGIGFFLLQTGIEVTADVNFEFSLSYVERIFQTHALMLWGSALGVTALLQILHRKIHHPLFVPIFYLMVPMVFYAITFSAGIPIESLRENHWLFNLPSDSNVPFYHFYTYYDFSAVDWKAVLACMPTLLALTFFGLLHVPINVPALAVSTQREDIDTNRELLAHGISNLAAACVGTIQNYLVYSNSVLFIRSGGDSRVASFMLAVATFIVMVGGSWLVNYVPVIVVGSLIFHLGIDLMKEAVIDTWNVISTYEYVTILIIVASMGILGFTEGVILGIIITCLFFVIWNSQKSVIRNSCTGADLRSTVHRLARQQLFLDHVGYQIRILRLHGSIFFGTVKQLDEQIMELLDNSSTGPPRFLVIDFSIVSGMDYSASEAFHRIKRRLQSRGVYLVICGLGVAGIYELDKIGLFEEEDDRTKRFETLNSALEWCENIQLQTFYGMQTAHRATSNTLQIPLPAASASVIAAVSPRGAHLELAAQHVLSSQGPQPLHTEQPFSLLTQMFAEMPFSGTEETIAFVSQGFKPVKLPKGTVLWRKGVEAASGIYLVEVGQLVATVDNNNRTTIVETLVPGTIAGDIEMVTGKPRQYTLVADDACTLWQLDSAEFERLCKLRPNMMLWFVRLIITASEQRQSLLLHHLSWGE</sequence>
<protein>
    <recommendedName>
        <fullName evidence="10">Sulfate transporter family protein</fullName>
    </recommendedName>
</protein>
<dbReference type="Gene3D" id="2.60.120.10">
    <property type="entry name" value="Jelly Rolls"/>
    <property type="match status" value="1"/>
</dbReference>
<dbReference type="SUPFAM" id="SSF51206">
    <property type="entry name" value="cAMP-binding domain-like"/>
    <property type="match status" value="1"/>
</dbReference>
<dbReference type="GO" id="GO:0000329">
    <property type="term" value="C:fungal-type vacuole membrane"/>
    <property type="evidence" value="ECO:0007669"/>
    <property type="project" value="EnsemblFungi"/>
</dbReference>
<evidence type="ECO:0000256" key="5">
    <source>
        <dbReference type="SAM" id="Phobius"/>
    </source>
</evidence>
<feature type="transmembrane region" description="Helical" evidence="5">
    <location>
        <begin position="292"/>
        <end position="312"/>
    </location>
</feature>
<dbReference type="PANTHER" id="PTHR43310:SF4">
    <property type="entry name" value="AFR304WP"/>
    <property type="match status" value="1"/>
</dbReference>
<dbReference type="PROSITE" id="PS50801">
    <property type="entry name" value="STAS"/>
    <property type="match status" value="1"/>
</dbReference>
<dbReference type="Pfam" id="PF01740">
    <property type="entry name" value="STAS"/>
    <property type="match status" value="1"/>
</dbReference>
<name>A0A139ALZ3_GONPJ</name>
<dbReference type="OrthoDB" id="409725at2759"/>
<dbReference type="InterPro" id="IPR002645">
    <property type="entry name" value="STAS_dom"/>
</dbReference>
<comment type="subcellular location">
    <subcellularLocation>
        <location evidence="1">Membrane</location>
        <topology evidence="1">Multi-pass membrane protein</topology>
    </subcellularLocation>
</comment>
<dbReference type="SMART" id="SM00100">
    <property type="entry name" value="cNMP"/>
    <property type="match status" value="1"/>
</dbReference>
<dbReference type="Pfam" id="PF00027">
    <property type="entry name" value="cNMP_binding"/>
    <property type="match status" value="1"/>
</dbReference>
<feature type="transmembrane region" description="Helical" evidence="5">
    <location>
        <begin position="87"/>
        <end position="108"/>
    </location>
</feature>
<keyword evidence="3 5" id="KW-1133">Transmembrane helix</keyword>
<dbReference type="STRING" id="1344416.A0A139ALZ3"/>
<feature type="transmembrane region" description="Helical" evidence="5">
    <location>
        <begin position="260"/>
        <end position="280"/>
    </location>
</feature>
<dbReference type="PROSITE" id="PS50042">
    <property type="entry name" value="CNMP_BINDING_3"/>
    <property type="match status" value="1"/>
</dbReference>
<dbReference type="AlphaFoldDB" id="A0A139ALZ3"/>
<dbReference type="InterPro" id="IPR018490">
    <property type="entry name" value="cNMP-bd_dom_sf"/>
</dbReference>
<dbReference type="Pfam" id="PF00916">
    <property type="entry name" value="Sulfate_transp"/>
    <property type="match status" value="1"/>
</dbReference>
<dbReference type="SUPFAM" id="SSF52091">
    <property type="entry name" value="SpoIIaa-like"/>
    <property type="match status" value="1"/>
</dbReference>
<dbReference type="InterPro" id="IPR052706">
    <property type="entry name" value="Membrane-Transporter-like"/>
</dbReference>